<dbReference type="SUPFAM" id="SSF56112">
    <property type="entry name" value="Protein kinase-like (PK-like)"/>
    <property type="match status" value="1"/>
</dbReference>
<keyword evidence="8 12" id="KW-0067">ATP-binding</keyword>
<dbReference type="InterPro" id="IPR001245">
    <property type="entry name" value="Ser-Thr/Tyr_kinase_cat_dom"/>
</dbReference>
<feature type="compositionally biased region" description="Polar residues" evidence="13">
    <location>
        <begin position="574"/>
        <end position="593"/>
    </location>
</feature>
<evidence type="ECO:0000256" key="4">
    <source>
        <dbReference type="ARBA" id="ARBA00022729"/>
    </source>
</evidence>
<dbReference type="Gene3D" id="1.10.510.10">
    <property type="entry name" value="Transferase(Phosphotransferase) domain 1"/>
    <property type="match status" value="1"/>
</dbReference>
<feature type="region of interest" description="Disordered" evidence="13">
    <location>
        <begin position="574"/>
        <end position="599"/>
    </location>
</feature>
<dbReference type="InterPro" id="IPR038408">
    <property type="entry name" value="GNK2_sf"/>
</dbReference>
<keyword evidence="5" id="KW-0677">Repeat</keyword>
<dbReference type="Pfam" id="PF01657">
    <property type="entry name" value="Stress-antifung"/>
    <property type="match status" value="2"/>
</dbReference>
<dbReference type="FunFam" id="3.30.430.20:FF:000015">
    <property type="entry name" value="Cysteine-rich receptor-like protein kinase 3"/>
    <property type="match status" value="1"/>
</dbReference>
<proteinExistence type="predicted"/>
<feature type="chain" id="PRO_5035934373" description="Cysteine-rich receptor-like protein kinase 3" evidence="15">
    <location>
        <begin position="21"/>
        <end position="599"/>
    </location>
</feature>
<keyword evidence="14" id="KW-0812">Transmembrane</keyword>
<dbReference type="CDD" id="cd23509">
    <property type="entry name" value="Gnk2-like"/>
    <property type="match status" value="2"/>
</dbReference>
<evidence type="ECO:0008006" key="20">
    <source>
        <dbReference type="Google" id="ProtNLM"/>
    </source>
</evidence>
<dbReference type="PROSITE" id="PS51473">
    <property type="entry name" value="GNK2"/>
    <property type="match status" value="2"/>
</dbReference>
<dbReference type="AlphaFoldDB" id="A0A8S1ZRR7"/>
<evidence type="ECO:0000256" key="2">
    <source>
        <dbReference type="ARBA" id="ARBA00022553"/>
    </source>
</evidence>
<evidence type="ECO:0000256" key="8">
    <source>
        <dbReference type="ARBA" id="ARBA00022840"/>
    </source>
</evidence>
<dbReference type="GO" id="GO:0005524">
    <property type="term" value="F:ATP binding"/>
    <property type="evidence" value="ECO:0007669"/>
    <property type="project" value="UniProtKB-UniRule"/>
</dbReference>
<evidence type="ECO:0000256" key="12">
    <source>
        <dbReference type="PROSITE-ProRule" id="PRU10141"/>
    </source>
</evidence>
<evidence type="ECO:0000256" key="9">
    <source>
        <dbReference type="ARBA" id="ARBA00023170"/>
    </source>
</evidence>
<comment type="catalytic activity">
    <reaction evidence="10">
        <text>L-seryl-[protein] + ATP = O-phospho-L-seryl-[protein] + ADP + H(+)</text>
        <dbReference type="Rhea" id="RHEA:17989"/>
        <dbReference type="Rhea" id="RHEA-COMP:9863"/>
        <dbReference type="Rhea" id="RHEA-COMP:11604"/>
        <dbReference type="ChEBI" id="CHEBI:15378"/>
        <dbReference type="ChEBI" id="CHEBI:29999"/>
        <dbReference type="ChEBI" id="CHEBI:30616"/>
        <dbReference type="ChEBI" id="CHEBI:83421"/>
        <dbReference type="ChEBI" id="CHEBI:456216"/>
    </reaction>
</comment>
<feature type="transmembrane region" description="Helical" evidence="14">
    <location>
        <begin position="259"/>
        <end position="283"/>
    </location>
</feature>
<evidence type="ECO:0000313" key="18">
    <source>
        <dbReference type="EMBL" id="CAE5963693.1"/>
    </source>
</evidence>
<keyword evidence="2" id="KW-0597">Phosphoprotein</keyword>
<keyword evidence="19" id="KW-1185">Reference proteome</keyword>
<evidence type="ECO:0000313" key="19">
    <source>
        <dbReference type="Proteomes" id="UP000682877"/>
    </source>
</evidence>
<dbReference type="Gene3D" id="3.30.200.20">
    <property type="entry name" value="Phosphorylase Kinase, domain 1"/>
    <property type="match status" value="1"/>
</dbReference>
<feature type="domain" description="Gnk2-homologous" evidence="17">
    <location>
        <begin position="139"/>
        <end position="241"/>
    </location>
</feature>
<protein>
    <recommendedName>
        <fullName evidence="20">Cysteine-rich receptor-like protein kinase 3</fullName>
    </recommendedName>
</protein>
<dbReference type="PROSITE" id="PS00107">
    <property type="entry name" value="PROTEIN_KINASE_ATP"/>
    <property type="match status" value="1"/>
</dbReference>
<evidence type="ECO:0000259" key="16">
    <source>
        <dbReference type="PROSITE" id="PS50011"/>
    </source>
</evidence>
<feature type="binding site" evidence="12">
    <location>
        <position position="351"/>
    </location>
    <ligand>
        <name>ATP</name>
        <dbReference type="ChEBI" id="CHEBI:30616"/>
    </ligand>
</feature>
<evidence type="ECO:0000256" key="1">
    <source>
        <dbReference type="ARBA" id="ARBA00022527"/>
    </source>
</evidence>
<keyword evidence="4 15" id="KW-0732">Signal</keyword>
<dbReference type="InterPro" id="IPR017441">
    <property type="entry name" value="Protein_kinase_ATP_BS"/>
</dbReference>
<dbReference type="PROSITE" id="PS50011">
    <property type="entry name" value="PROTEIN_KINASE_DOM"/>
    <property type="match status" value="1"/>
</dbReference>
<dbReference type="FunFam" id="3.30.200.20:FF:000177">
    <property type="entry name" value="Cysteine-rich receptor-like protein kinase 2"/>
    <property type="match status" value="1"/>
</dbReference>
<evidence type="ECO:0000256" key="11">
    <source>
        <dbReference type="ARBA" id="ARBA00047951"/>
    </source>
</evidence>
<evidence type="ECO:0000256" key="3">
    <source>
        <dbReference type="ARBA" id="ARBA00022679"/>
    </source>
</evidence>
<evidence type="ECO:0000256" key="6">
    <source>
        <dbReference type="ARBA" id="ARBA00022741"/>
    </source>
</evidence>
<organism evidence="18 19">
    <name type="scientific">Arabidopsis arenosa</name>
    <name type="common">Sand rock-cress</name>
    <name type="synonym">Cardaminopsis arenosa</name>
    <dbReference type="NCBI Taxonomy" id="38785"/>
    <lineage>
        <taxon>Eukaryota</taxon>
        <taxon>Viridiplantae</taxon>
        <taxon>Streptophyta</taxon>
        <taxon>Embryophyta</taxon>
        <taxon>Tracheophyta</taxon>
        <taxon>Spermatophyta</taxon>
        <taxon>Magnoliopsida</taxon>
        <taxon>eudicotyledons</taxon>
        <taxon>Gunneridae</taxon>
        <taxon>Pentapetalae</taxon>
        <taxon>rosids</taxon>
        <taxon>malvids</taxon>
        <taxon>Brassicales</taxon>
        <taxon>Brassicaceae</taxon>
        <taxon>Camelineae</taxon>
        <taxon>Arabidopsis</taxon>
    </lineage>
</organism>
<keyword evidence="14" id="KW-1133">Transmembrane helix</keyword>
<dbReference type="InterPro" id="IPR011009">
    <property type="entry name" value="Kinase-like_dom_sf"/>
</dbReference>
<evidence type="ECO:0000256" key="7">
    <source>
        <dbReference type="ARBA" id="ARBA00022777"/>
    </source>
</evidence>
<dbReference type="Gene3D" id="3.30.430.20">
    <property type="entry name" value="Gnk2 domain, C-X8-C-X2-C motif"/>
    <property type="match status" value="2"/>
</dbReference>
<evidence type="ECO:0000259" key="17">
    <source>
        <dbReference type="PROSITE" id="PS51473"/>
    </source>
</evidence>
<dbReference type="FunFam" id="3.30.430.20:FF:000005">
    <property type="entry name" value="Cysteine-rich receptor-like protein kinase 2"/>
    <property type="match status" value="1"/>
</dbReference>
<keyword evidence="6 12" id="KW-0547">Nucleotide-binding</keyword>
<evidence type="ECO:0000256" key="15">
    <source>
        <dbReference type="SAM" id="SignalP"/>
    </source>
</evidence>
<dbReference type="GO" id="GO:0004674">
    <property type="term" value="F:protein serine/threonine kinase activity"/>
    <property type="evidence" value="ECO:0007669"/>
    <property type="project" value="UniProtKB-KW"/>
</dbReference>
<dbReference type="EMBL" id="LR999452">
    <property type="protein sequence ID" value="CAE5963693.1"/>
    <property type="molecule type" value="Genomic_DNA"/>
</dbReference>
<evidence type="ECO:0000256" key="5">
    <source>
        <dbReference type="ARBA" id="ARBA00022737"/>
    </source>
</evidence>
<name>A0A8S1ZRR7_ARAAE</name>
<dbReference type="InterPro" id="IPR052059">
    <property type="entry name" value="CR_Ser/Thr_kinase"/>
</dbReference>
<keyword evidence="9" id="KW-0675">Receptor</keyword>
<feature type="domain" description="Protein kinase" evidence="16">
    <location>
        <begin position="323"/>
        <end position="599"/>
    </location>
</feature>
<keyword evidence="7" id="KW-0418">Kinase</keyword>
<dbReference type="Proteomes" id="UP000682877">
    <property type="component" value="Chromosome 2"/>
</dbReference>
<dbReference type="PANTHER" id="PTHR47973">
    <property type="entry name" value="CYSTEINE-RICH RECEPTOR-LIKE PROTEIN KINASE 3"/>
    <property type="match status" value="1"/>
</dbReference>
<comment type="catalytic activity">
    <reaction evidence="11">
        <text>L-threonyl-[protein] + ATP = O-phospho-L-threonyl-[protein] + ADP + H(+)</text>
        <dbReference type="Rhea" id="RHEA:46608"/>
        <dbReference type="Rhea" id="RHEA-COMP:11060"/>
        <dbReference type="Rhea" id="RHEA-COMP:11605"/>
        <dbReference type="ChEBI" id="CHEBI:15378"/>
        <dbReference type="ChEBI" id="CHEBI:30013"/>
        <dbReference type="ChEBI" id="CHEBI:30616"/>
        <dbReference type="ChEBI" id="CHEBI:61977"/>
        <dbReference type="ChEBI" id="CHEBI:456216"/>
    </reaction>
</comment>
<dbReference type="Pfam" id="PF07714">
    <property type="entry name" value="PK_Tyr_Ser-Thr"/>
    <property type="match status" value="2"/>
</dbReference>
<feature type="domain" description="Gnk2-homologous" evidence="17">
    <location>
        <begin position="25"/>
        <end position="131"/>
    </location>
</feature>
<keyword evidence="14" id="KW-0472">Membrane</keyword>
<keyword evidence="3" id="KW-0808">Transferase</keyword>
<evidence type="ECO:0000256" key="10">
    <source>
        <dbReference type="ARBA" id="ARBA00047558"/>
    </source>
</evidence>
<dbReference type="InterPro" id="IPR000719">
    <property type="entry name" value="Prot_kinase_dom"/>
</dbReference>
<accession>A0A8S1ZRR7</accession>
<dbReference type="InterPro" id="IPR002902">
    <property type="entry name" value="GNK2"/>
</dbReference>
<sequence length="599" mass="66355">MPILTLLLLLVGLFINPSASDSRGDTVAQICNNRTTTPQQRSLFVTNFLAAMDAVSPLVEAKGYGQVVNGTGNLTVYAYGECIKDLDKKDCDLCFAQIKAKVPRCLPFQKGTRGGQVFSDGCYIRYDDYNFFNETLGLQDRTVCAPKEITGVNRTIFRDNAAELVKNMSVEAVRNGGFYAGFVDRHNLTVHGLAQCWETLNRSGCVECLSKASVRIGSCLVNEEGRVLSAGCYMRFSTQKFYNNSGNSTSDGNGGHNHLGVILAVTSSVVAFVLLVSAAGFLLKKRHAKKQREKKQLGSLFMLANKSNLCFSYENLERATHYFSDKNKLGQGGSGSVYKGVLTNGKTVAVKRLFFNTKQWVDHFFNEVNLISQVNHKNLVKLLGCSITGPESLLVYEYIANQSLHDYLFVRKDVQPLNWAKRFKIILEDKTHISTAIAGTLGYMAPEYVVRGKLTEKADVYSFGVLMIEVITGKRNNAFVQEAGSILQTVWSLYRARNLEEAVDPILGDNFNKIEASRLLQIGLLCVQAAFDQRPAMSAVVKMMKGSLEIHRPTQPPFLNPGSVVEMRKMMMTPTTNQSNSSGSRSDYITEGSSFFEPR</sequence>
<gene>
    <name evidence="18" type="ORF">AARE701A_LOCUS5099</name>
</gene>
<reference evidence="18" key="1">
    <citation type="submission" date="2021-01" db="EMBL/GenBank/DDBJ databases">
        <authorList>
            <person name="Bezrukov I."/>
        </authorList>
    </citation>
    <scope>NUCLEOTIDE SEQUENCE</scope>
</reference>
<evidence type="ECO:0000256" key="13">
    <source>
        <dbReference type="SAM" id="MobiDB-lite"/>
    </source>
</evidence>
<evidence type="ECO:0000256" key="14">
    <source>
        <dbReference type="SAM" id="Phobius"/>
    </source>
</evidence>
<feature type="signal peptide" evidence="15">
    <location>
        <begin position="1"/>
        <end position="20"/>
    </location>
</feature>
<keyword evidence="1" id="KW-0723">Serine/threonine-protein kinase</keyword>